<dbReference type="InterPro" id="IPR002469">
    <property type="entry name" value="Peptidase_S9B_N"/>
</dbReference>
<evidence type="ECO:0000259" key="2">
    <source>
        <dbReference type="Pfam" id="PF00930"/>
    </source>
</evidence>
<dbReference type="InterPro" id="IPR011659">
    <property type="entry name" value="WD40"/>
</dbReference>
<dbReference type="SUPFAM" id="SSF82171">
    <property type="entry name" value="DPP6 N-terminal domain-like"/>
    <property type="match status" value="1"/>
</dbReference>
<reference evidence="3" key="1">
    <citation type="journal article" date="2020" name="mSystems">
        <title>Genome- and Community-Level Interaction Insights into Carbon Utilization and Element Cycling Functions of Hydrothermarchaeota in Hydrothermal Sediment.</title>
        <authorList>
            <person name="Zhou Z."/>
            <person name="Liu Y."/>
            <person name="Xu W."/>
            <person name="Pan J."/>
            <person name="Luo Z.H."/>
            <person name="Li M."/>
        </authorList>
    </citation>
    <scope>NUCLEOTIDE SEQUENCE [LARGE SCALE GENOMIC DNA]</scope>
    <source>
        <strain evidence="3">SpSt-774</strain>
    </source>
</reference>
<comment type="similarity">
    <text evidence="1">Belongs to the TolB family.</text>
</comment>
<dbReference type="PANTHER" id="PTHR36842:SF1">
    <property type="entry name" value="PROTEIN TOLB"/>
    <property type="match status" value="1"/>
</dbReference>
<gene>
    <name evidence="3" type="ORF">ENV60_08435</name>
</gene>
<dbReference type="GO" id="GO:0006508">
    <property type="term" value="P:proteolysis"/>
    <property type="evidence" value="ECO:0007669"/>
    <property type="project" value="InterPro"/>
</dbReference>
<dbReference type="EMBL" id="DTGZ01000158">
    <property type="protein sequence ID" value="HGV98306.1"/>
    <property type="molecule type" value="Genomic_DNA"/>
</dbReference>
<evidence type="ECO:0000256" key="1">
    <source>
        <dbReference type="ARBA" id="ARBA00009820"/>
    </source>
</evidence>
<dbReference type="PANTHER" id="PTHR36842">
    <property type="entry name" value="PROTEIN TOLB HOMOLOG"/>
    <property type="match status" value="1"/>
</dbReference>
<comment type="caution">
    <text evidence="3">The sequence shown here is derived from an EMBL/GenBank/DDBJ whole genome shotgun (WGS) entry which is preliminary data.</text>
</comment>
<feature type="domain" description="Dipeptidylpeptidase IV N-terminal" evidence="2">
    <location>
        <begin position="66"/>
        <end position="121"/>
    </location>
</feature>
<evidence type="ECO:0000313" key="3">
    <source>
        <dbReference type="EMBL" id="HGV98306.1"/>
    </source>
</evidence>
<dbReference type="Gene3D" id="2.120.10.30">
    <property type="entry name" value="TolB, C-terminal domain"/>
    <property type="match status" value="2"/>
</dbReference>
<dbReference type="InterPro" id="IPR011042">
    <property type="entry name" value="6-blade_b-propeller_TolB-like"/>
</dbReference>
<name>A0A7C4TDD5_UNCW3</name>
<dbReference type="Pfam" id="PF07676">
    <property type="entry name" value="PD40"/>
    <property type="match status" value="2"/>
</dbReference>
<sequence>MGKKTYKMILLLFYCAAANCSHKFERGYYHDDGACFSPDGNYIAFAHAQVYYQESGAVDTLVSGIYIMKLDSTELKLVCEGIGNNVDWSSDGKMLVFNAQNELWLYIIEKDSLIQLTNDGEIKHSARFSPDGKKIAYYIPFVGRGICVINIDGTNNHSIFPGDENFAPACGPDWFKSGDKFLFVGWFRDPTVDGGWCTALCYADTTGKNLVKLLDAESMGFRIGEISSPTLSPDEKEILFYALKKGKEQNQEIWKVNIDGTNPRQLTHLGGEDPSWSPDGKWIIFSDGSTGGLSLMRPDGSDYRKITSYE</sequence>
<dbReference type="AlphaFoldDB" id="A0A7C4TDD5"/>
<organism evidence="3">
    <name type="scientific">candidate division WOR-3 bacterium</name>
    <dbReference type="NCBI Taxonomy" id="2052148"/>
    <lineage>
        <taxon>Bacteria</taxon>
        <taxon>Bacteria division WOR-3</taxon>
    </lineage>
</organism>
<protein>
    <recommendedName>
        <fullName evidence="2">Dipeptidylpeptidase IV N-terminal domain-containing protein</fullName>
    </recommendedName>
</protein>
<proteinExistence type="inferred from homology"/>
<dbReference type="Pfam" id="PF00930">
    <property type="entry name" value="DPPIV_N"/>
    <property type="match status" value="1"/>
</dbReference>
<accession>A0A7C4TDD5</accession>